<reference evidence="15 16" key="1">
    <citation type="journal article" date="2015" name="Nature">
        <title>rRNA introns, odd ribosomes, and small enigmatic genomes across a large radiation of phyla.</title>
        <authorList>
            <person name="Brown C.T."/>
            <person name="Hug L.A."/>
            <person name="Thomas B.C."/>
            <person name="Sharon I."/>
            <person name="Castelle C.J."/>
            <person name="Singh A."/>
            <person name="Wilkins M.J."/>
            <person name="Williams K.H."/>
            <person name="Banfield J.F."/>
        </authorList>
    </citation>
    <scope>NUCLEOTIDE SEQUENCE [LARGE SCALE GENOMIC DNA]</scope>
</reference>
<dbReference type="SUPFAM" id="SSF53633">
    <property type="entry name" value="Carbamate kinase-like"/>
    <property type="match status" value="1"/>
</dbReference>
<dbReference type="EC" id="2.7.4.22" evidence="4"/>
<dbReference type="GO" id="GO:0005737">
    <property type="term" value="C:cytoplasm"/>
    <property type="evidence" value="ECO:0007669"/>
    <property type="project" value="UniProtKB-SubCell"/>
</dbReference>
<proteinExistence type="inferred from homology"/>
<dbReference type="GO" id="GO:0006225">
    <property type="term" value="P:UDP biosynthetic process"/>
    <property type="evidence" value="ECO:0007669"/>
    <property type="project" value="TreeGrafter"/>
</dbReference>
<dbReference type="UniPathway" id="UPA00159">
    <property type="reaction ID" value="UER00275"/>
</dbReference>
<evidence type="ECO:0000256" key="11">
    <source>
        <dbReference type="ARBA" id="ARBA00022975"/>
    </source>
</evidence>
<evidence type="ECO:0000256" key="13">
    <source>
        <dbReference type="ARBA" id="ARBA00047767"/>
    </source>
</evidence>
<dbReference type="NCBIfam" id="TIGR02076">
    <property type="entry name" value="pyrH_arch"/>
    <property type="match status" value="1"/>
</dbReference>
<dbReference type="AlphaFoldDB" id="A0A0G0B964"/>
<evidence type="ECO:0000256" key="4">
    <source>
        <dbReference type="ARBA" id="ARBA00012899"/>
    </source>
</evidence>
<evidence type="ECO:0000256" key="9">
    <source>
        <dbReference type="ARBA" id="ARBA00022777"/>
    </source>
</evidence>
<evidence type="ECO:0000256" key="8">
    <source>
        <dbReference type="ARBA" id="ARBA00022741"/>
    </source>
</evidence>
<sequence>MQEKETIIISLGGAIVVPDQPNPEFILAFKKLIMNWVAKGKKFVIIVGGGKTCRRYNEALSKVIEATSEDLDWMGIYSTQLNAQLVRLSFGKEAANQIVIDPSDIKKFADNIVIGAGWQPGCSTDTDAVLIAKEINAKKIINLSNIDYVYDSDPKTNKTAKKFGNLSWKEYRSFISSKWTPGSNTPFDPIASEMAEKEGMEVAFMSGSNLQGLDNYLKGEAFTGTTIK</sequence>
<name>A0A0G0B964_9BACT</name>
<comment type="subcellular location">
    <subcellularLocation>
        <location evidence="1">Cytoplasm</location>
    </subcellularLocation>
</comment>
<comment type="caution">
    <text evidence="15">The sequence shown here is derived from an EMBL/GenBank/DDBJ whole genome shotgun (WGS) entry which is preliminary data.</text>
</comment>
<keyword evidence="8" id="KW-0547">Nucleotide-binding</keyword>
<evidence type="ECO:0000259" key="14">
    <source>
        <dbReference type="Pfam" id="PF00696"/>
    </source>
</evidence>
<comment type="pathway">
    <text evidence="2">Pyrimidine metabolism; CTP biosynthesis via de novo pathway; UDP from UMP (UMPK route): step 1/1.</text>
</comment>
<evidence type="ECO:0000256" key="12">
    <source>
        <dbReference type="ARBA" id="ARBA00032092"/>
    </source>
</evidence>
<evidence type="ECO:0000256" key="2">
    <source>
        <dbReference type="ARBA" id="ARBA00004791"/>
    </source>
</evidence>
<evidence type="ECO:0000256" key="10">
    <source>
        <dbReference type="ARBA" id="ARBA00022840"/>
    </source>
</evidence>
<dbReference type="PANTHER" id="PTHR42833:SF4">
    <property type="entry name" value="URIDYLATE KINASE PUMPKIN, CHLOROPLASTIC"/>
    <property type="match status" value="1"/>
</dbReference>
<dbReference type="InterPro" id="IPR036393">
    <property type="entry name" value="AceGlu_kinase-like_sf"/>
</dbReference>
<comment type="similarity">
    <text evidence="3">Belongs to the UMP kinase family.</text>
</comment>
<feature type="domain" description="Aspartate/glutamate/uridylate kinase" evidence="14">
    <location>
        <begin position="6"/>
        <end position="203"/>
    </location>
</feature>
<dbReference type="InterPro" id="IPR001048">
    <property type="entry name" value="Asp/Glu/Uridylate_kinase"/>
</dbReference>
<dbReference type="PANTHER" id="PTHR42833">
    <property type="entry name" value="URIDYLATE KINASE"/>
    <property type="match status" value="1"/>
</dbReference>
<dbReference type="EMBL" id="LBPY01000016">
    <property type="protein sequence ID" value="KKP65924.1"/>
    <property type="molecule type" value="Genomic_DNA"/>
</dbReference>
<evidence type="ECO:0000256" key="1">
    <source>
        <dbReference type="ARBA" id="ARBA00004496"/>
    </source>
</evidence>
<organism evidence="15 16">
    <name type="scientific">Candidatus Nomurabacteria bacterium GW2011_GWE1_35_16</name>
    <dbReference type="NCBI Taxonomy" id="1618761"/>
    <lineage>
        <taxon>Bacteria</taxon>
        <taxon>Candidatus Nomuraibacteriota</taxon>
    </lineage>
</organism>
<evidence type="ECO:0000256" key="7">
    <source>
        <dbReference type="ARBA" id="ARBA00022679"/>
    </source>
</evidence>
<dbReference type="GO" id="GO:0005524">
    <property type="term" value="F:ATP binding"/>
    <property type="evidence" value="ECO:0007669"/>
    <property type="project" value="UniProtKB-KW"/>
</dbReference>
<gene>
    <name evidence="15" type="ORF">UR64_C0016G0024</name>
</gene>
<dbReference type="Pfam" id="PF00696">
    <property type="entry name" value="AA_kinase"/>
    <property type="match status" value="1"/>
</dbReference>
<dbReference type="InterPro" id="IPR011818">
    <property type="entry name" value="Uridylate_kinase_arch/spir"/>
</dbReference>
<comment type="catalytic activity">
    <reaction evidence="13">
        <text>UMP + ATP = UDP + ADP</text>
        <dbReference type="Rhea" id="RHEA:24400"/>
        <dbReference type="ChEBI" id="CHEBI:30616"/>
        <dbReference type="ChEBI" id="CHEBI:57865"/>
        <dbReference type="ChEBI" id="CHEBI:58223"/>
        <dbReference type="ChEBI" id="CHEBI:456216"/>
        <dbReference type="EC" id="2.7.4.22"/>
    </reaction>
</comment>
<dbReference type="GO" id="GO:0033862">
    <property type="term" value="F:UMP kinase activity"/>
    <property type="evidence" value="ECO:0007669"/>
    <property type="project" value="UniProtKB-EC"/>
</dbReference>
<evidence type="ECO:0000256" key="5">
    <source>
        <dbReference type="ARBA" id="ARBA00016403"/>
    </source>
</evidence>
<evidence type="ECO:0000256" key="6">
    <source>
        <dbReference type="ARBA" id="ARBA00022490"/>
    </source>
</evidence>
<keyword evidence="10" id="KW-0067">ATP-binding</keyword>
<accession>A0A0G0B964</accession>
<keyword evidence="7" id="KW-0808">Transferase</keyword>
<dbReference type="PIRSF" id="PIRSF005650">
    <property type="entry name" value="Uridylate_kin"/>
    <property type="match status" value="1"/>
</dbReference>
<dbReference type="GO" id="GO:0044210">
    <property type="term" value="P:'de novo' CTP biosynthetic process"/>
    <property type="evidence" value="ECO:0007669"/>
    <property type="project" value="UniProtKB-UniPathway"/>
</dbReference>
<dbReference type="Gene3D" id="3.40.1160.10">
    <property type="entry name" value="Acetylglutamate kinase-like"/>
    <property type="match status" value="1"/>
</dbReference>
<dbReference type="Proteomes" id="UP000034952">
    <property type="component" value="Unassembled WGS sequence"/>
</dbReference>
<keyword evidence="11" id="KW-0665">Pyrimidine biosynthesis</keyword>
<evidence type="ECO:0000256" key="3">
    <source>
        <dbReference type="ARBA" id="ARBA00007614"/>
    </source>
</evidence>
<evidence type="ECO:0000313" key="15">
    <source>
        <dbReference type="EMBL" id="KKP65924.1"/>
    </source>
</evidence>
<dbReference type="InterPro" id="IPR011817">
    <property type="entry name" value="Uridylate_kinase"/>
</dbReference>
<evidence type="ECO:0000313" key="16">
    <source>
        <dbReference type="Proteomes" id="UP000034952"/>
    </source>
</evidence>
<protein>
    <recommendedName>
        <fullName evidence="5">Uridylate kinase</fullName>
        <ecNumber evidence="4">2.7.4.22</ecNumber>
    </recommendedName>
    <alternativeName>
        <fullName evidence="12">Uridine monophosphate kinase</fullName>
    </alternativeName>
</protein>
<keyword evidence="6" id="KW-0963">Cytoplasm</keyword>
<keyword evidence="9" id="KW-0418">Kinase</keyword>